<protein>
    <submittedName>
        <fullName evidence="1">Uncharacterized protein</fullName>
    </submittedName>
</protein>
<dbReference type="Proteomes" id="UP000464754">
    <property type="component" value="Chromosome"/>
</dbReference>
<gene>
    <name evidence="1" type="ORF">Aargi30884_27840</name>
</gene>
<dbReference type="KEGG" id="aarg:Aargi30884_27840"/>
<evidence type="ECO:0000313" key="2">
    <source>
        <dbReference type="Proteomes" id="UP000464754"/>
    </source>
</evidence>
<sequence length="101" mass="11797">MKRKEELVGIFKDVDENTLNLILPLIDEVVFIEEMMRELKKLPFIRVHPKNPSKQETTPAGKQYKEFSQSYMNAIRILCSILNKVDSNAENELLKKLADFE</sequence>
<accession>A0A6N4TMV2</accession>
<dbReference type="RefSeq" id="WP_163052555.1">
    <property type="nucleotide sequence ID" value="NZ_AP019695.1"/>
</dbReference>
<name>A0A6N4TMV2_9FIRM</name>
<dbReference type="AlphaFoldDB" id="A0A6N4TMV2"/>
<dbReference type="EMBL" id="AP019695">
    <property type="protein sequence ID" value="BBK23881.1"/>
    <property type="molecule type" value="Genomic_DNA"/>
</dbReference>
<organism evidence="1 2">
    <name type="scientific">Amedibacterium intestinale</name>
    <dbReference type="NCBI Taxonomy" id="2583452"/>
    <lineage>
        <taxon>Bacteria</taxon>
        <taxon>Bacillati</taxon>
        <taxon>Bacillota</taxon>
        <taxon>Erysipelotrichia</taxon>
        <taxon>Erysipelotrichales</taxon>
        <taxon>Erysipelotrichaceae</taxon>
        <taxon>Amedibacterium</taxon>
    </lineage>
</organism>
<proteinExistence type="predicted"/>
<keyword evidence="2" id="KW-1185">Reference proteome</keyword>
<evidence type="ECO:0000313" key="1">
    <source>
        <dbReference type="EMBL" id="BBK23881.1"/>
    </source>
</evidence>
<reference evidence="2" key="1">
    <citation type="submission" date="2019-05" db="EMBL/GenBank/DDBJ databases">
        <title>Complete genome sequencing of Absiella argi strain JCM 30884.</title>
        <authorList>
            <person name="Sakamoto M."/>
            <person name="Murakami T."/>
            <person name="Mori H."/>
        </authorList>
    </citation>
    <scope>NUCLEOTIDE SEQUENCE [LARGE SCALE GENOMIC DNA]</scope>
    <source>
        <strain evidence="2">JCM 30884</strain>
    </source>
</reference>